<keyword evidence="2" id="KW-0333">Golgi apparatus</keyword>
<evidence type="ECO:0000256" key="2">
    <source>
        <dbReference type="ARBA" id="ARBA00023034"/>
    </source>
</evidence>
<protein>
    <submittedName>
        <fullName evidence="5">GPP34 family phosphoprotein</fullName>
    </submittedName>
</protein>
<evidence type="ECO:0000256" key="1">
    <source>
        <dbReference type="ARBA" id="ARBA00004255"/>
    </source>
</evidence>
<gene>
    <name evidence="5" type="ORF">GCM10009665_03140</name>
</gene>
<dbReference type="Pfam" id="PF05719">
    <property type="entry name" value="GPP34"/>
    <property type="match status" value="1"/>
</dbReference>
<sequence length="209" mass="22613">MDLPAALPGRLFLLAFDPARGRLTDRRNLELLLRAAALTDLLQRGLLEDVNGRPTAVGSPPAGLDPVLAGILQQITESRARSWKSWIGARRRTTTAVRDQLAAGGWIRLEERQLLGLFSTVRITEHDGRSRKALAAAVSTALRGPLTRVEPADAALVALADAAQLTAVLPRRTRREHRERISTLATFCGPLPRALRQAITARDTAAATG</sequence>
<dbReference type="InterPro" id="IPR008628">
    <property type="entry name" value="GPP34-like"/>
</dbReference>
<evidence type="ECO:0000313" key="6">
    <source>
        <dbReference type="Proteomes" id="UP001500037"/>
    </source>
</evidence>
<accession>A0ABP4G7N6</accession>
<comment type="caution">
    <text evidence="5">The sequence shown here is derived from an EMBL/GenBank/DDBJ whole genome shotgun (WGS) entry which is preliminary data.</text>
</comment>
<reference evidence="6" key="1">
    <citation type="journal article" date="2019" name="Int. J. Syst. Evol. Microbiol.">
        <title>The Global Catalogue of Microorganisms (GCM) 10K type strain sequencing project: providing services to taxonomists for standard genome sequencing and annotation.</title>
        <authorList>
            <consortium name="The Broad Institute Genomics Platform"/>
            <consortium name="The Broad Institute Genome Sequencing Center for Infectious Disease"/>
            <person name="Wu L."/>
            <person name="Ma J."/>
        </authorList>
    </citation>
    <scope>NUCLEOTIDE SEQUENCE [LARGE SCALE GENOMIC DNA]</scope>
    <source>
        <strain evidence="6">JCM 13004</strain>
    </source>
</reference>
<dbReference type="Gene3D" id="1.10.3630.10">
    <property type="entry name" value="yeast vps74-n-term truncation variant domain like"/>
    <property type="match status" value="1"/>
</dbReference>
<name>A0ABP4G7N6_9ACTN</name>
<evidence type="ECO:0000256" key="3">
    <source>
        <dbReference type="ARBA" id="ARBA00023121"/>
    </source>
</evidence>
<keyword evidence="4" id="KW-0472">Membrane</keyword>
<dbReference type="InterPro" id="IPR038261">
    <property type="entry name" value="GPP34-like_sf"/>
</dbReference>
<proteinExistence type="predicted"/>
<evidence type="ECO:0000256" key="4">
    <source>
        <dbReference type="ARBA" id="ARBA00023136"/>
    </source>
</evidence>
<keyword evidence="6" id="KW-1185">Reference proteome</keyword>
<dbReference type="EMBL" id="BAAALF010000003">
    <property type="protein sequence ID" value="GAA1216647.1"/>
    <property type="molecule type" value="Genomic_DNA"/>
</dbReference>
<dbReference type="Proteomes" id="UP001500037">
    <property type="component" value="Unassembled WGS sequence"/>
</dbReference>
<keyword evidence="3" id="KW-0446">Lipid-binding</keyword>
<organism evidence="5 6">
    <name type="scientific">Kitasatospora nipponensis</name>
    <dbReference type="NCBI Taxonomy" id="258049"/>
    <lineage>
        <taxon>Bacteria</taxon>
        <taxon>Bacillati</taxon>
        <taxon>Actinomycetota</taxon>
        <taxon>Actinomycetes</taxon>
        <taxon>Kitasatosporales</taxon>
        <taxon>Streptomycetaceae</taxon>
        <taxon>Kitasatospora</taxon>
    </lineage>
</organism>
<dbReference type="RefSeq" id="WP_344438081.1">
    <property type="nucleotide sequence ID" value="NZ_BAAALF010000003.1"/>
</dbReference>
<evidence type="ECO:0000313" key="5">
    <source>
        <dbReference type="EMBL" id="GAA1216647.1"/>
    </source>
</evidence>
<comment type="subcellular location">
    <subcellularLocation>
        <location evidence="1">Golgi apparatus membrane</location>
        <topology evidence="1">Peripheral membrane protein</topology>
        <orientation evidence="1">Cytoplasmic side</orientation>
    </subcellularLocation>
</comment>